<dbReference type="OrthoDB" id="2241241at2759"/>
<dbReference type="PANTHER" id="PTHR48022:SF91">
    <property type="entry name" value="MAJOR FACILITATOR SUPERFAMILY (MFS) PROFILE DOMAIN-CONTAINING PROTEIN-RELATED"/>
    <property type="match status" value="1"/>
</dbReference>
<gene>
    <name evidence="6" type="ORF">D9758_015014</name>
</gene>
<name>A0A8H5CFP5_9AGAR</name>
<feature type="transmembrane region" description="Helical" evidence="5">
    <location>
        <begin position="47"/>
        <end position="63"/>
    </location>
</feature>
<evidence type="ECO:0000313" key="7">
    <source>
        <dbReference type="Proteomes" id="UP000559256"/>
    </source>
</evidence>
<dbReference type="GO" id="GO:0005351">
    <property type="term" value="F:carbohydrate:proton symporter activity"/>
    <property type="evidence" value="ECO:0007669"/>
    <property type="project" value="TreeGrafter"/>
</dbReference>
<dbReference type="InterPro" id="IPR050360">
    <property type="entry name" value="MFS_Sugar_Transporters"/>
</dbReference>
<keyword evidence="7" id="KW-1185">Reference proteome</keyword>
<reference evidence="6 7" key="1">
    <citation type="journal article" date="2020" name="ISME J.">
        <title>Uncovering the hidden diversity of litter-decomposition mechanisms in mushroom-forming fungi.</title>
        <authorList>
            <person name="Floudas D."/>
            <person name="Bentzer J."/>
            <person name="Ahren D."/>
            <person name="Johansson T."/>
            <person name="Persson P."/>
            <person name="Tunlid A."/>
        </authorList>
    </citation>
    <scope>NUCLEOTIDE SEQUENCE [LARGE SCALE GENOMIC DNA]</scope>
    <source>
        <strain evidence="6 7">CBS 291.85</strain>
    </source>
</reference>
<protein>
    <submittedName>
        <fullName evidence="6">Uncharacterized protein</fullName>
    </submittedName>
</protein>
<keyword evidence="4 5" id="KW-0472">Membrane</keyword>
<dbReference type="InterPro" id="IPR036259">
    <property type="entry name" value="MFS_trans_sf"/>
</dbReference>
<dbReference type="PANTHER" id="PTHR48022">
    <property type="entry name" value="PLASTIDIC GLUCOSE TRANSPORTER 4"/>
    <property type="match status" value="1"/>
</dbReference>
<accession>A0A8H5CFP5</accession>
<proteinExistence type="predicted"/>
<comment type="subcellular location">
    <subcellularLocation>
        <location evidence="1">Membrane</location>
        <topology evidence="1">Multi-pass membrane protein</topology>
    </subcellularLocation>
</comment>
<sequence length="239" mass="27031">MIPSSLLLVQTLLCIKMSKYFSTRNLLWKRTVNGMMLQFIQQLNDTILGAVSVVGTVPALYLIETWGRRRSLLTGSAMEAVCAIIAGLVDHFTLAPPGTDPSQLTPSQKRGRDVLIAFAVLHMFSFAVFWSPVPWRDELDLEFFAEFFLGVRFSNDIGPLILMIFFSMLVFGFVYVYLFIPKTKGLILEEVDEMYVAGVKLWNSASWKPHRMEEAHEKVANAHARATGHAEVREVEEKV</sequence>
<evidence type="ECO:0000256" key="1">
    <source>
        <dbReference type="ARBA" id="ARBA00004141"/>
    </source>
</evidence>
<organism evidence="6 7">
    <name type="scientific">Tetrapyrgos nigripes</name>
    <dbReference type="NCBI Taxonomy" id="182062"/>
    <lineage>
        <taxon>Eukaryota</taxon>
        <taxon>Fungi</taxon>
        <taxon>Dikarya</taxon>
        <taxon>Basidiomycota</taxon>
        <taxon>Agaricomycotina</taxon>
        <taxon>Agaricomycetes</taxon>
        <taxon>Agaricomycetidae</taxon>
        <taxon>Agaricales</taxon>
        <taxon>Marasmiineae</taxon>
        <taxon>Marasmiaceae</taxon>
        <taxon>Tetrapyrgos</taxon>
    </lineage>
</organism>
<evidence type="ECO:0000256" key="2">
    <source>
        <dbReference type="ARBA" id="ARBA00022692"/>
    </source>
</evidence>
<keyword evidence="3 5" id="KW-1133">Transmembrane helix</keyword>
<dbReference type="SUPFAM" id="SSF103473">
    <property type="entry name" value="MFS general substrate transporter"/>
    <property type="match status" value="1"/>
</dbReference>
<dbReference type="AlphaFoldDB" id="A0A8H5CFP5"/>
<dbReference type="InterPro" id="IPR005828">
    <property type="entry name" value="MFS_sugar_transport-like"/>
</dbReference>
<evidence type="ECO:0000256" key="5">
    <source>
        <dbReference type="SAM" id="Phobius"/>
    </source>
</evidence>
<feature type="transmembrane region" description="Helical" evidence="5">
    <location>
        <begin position="114"/>
        <end position="133"/>
    </location>
</feature>
<comment type="caution">
    <text evidence="6">The sequence shown here is derived from an EMBL/GenBank/DDBJ whole genome shotgun (WGS) entry which is preliminary data.</text>
</comment>
<dbReference type="Pfam" id="PF00083">
    <property type="entry name" value="Sugar_tr"/>
    <property type="match status" value="1"/>
</dbReference>
<keyword evidence="2 5" id="KW-0812">Transmembrane</keyword>
<evidence type="ECO:0000256" key="4">
    <source>
        <dbReference type="ARBA" id="ARBA00023136"/>
    </source>
</evidence>
<evidence type="ECO:0000256" key="3">
    <source>
        <dbReference type="ARBA" id="ARBA00022989"/>
    </source>
</evidence>
<dbReference type="EMBL" id="JAACJM010000181">
    <property type="protein sequence ID" value="KAF5339938.1"/>
    <property type="molecule type" value="Genomic_DNA"/>
</dbReference>
<dbReference type="GO" id="GO:0016020">
    <property type="term" value="C:membrane"/>
    <property type="evidence" value="ECO:0007669"/>
    <property type="project" value="UniProtKB-SubCell"/>
</dbReference>
<evidence type="ECO:0000313" key="6">
    <source>
        <dbReference type="EMBL" id="KAF5339938.1"/>
    </source>
</evidence>
<feature type="transmembrane region" description="Helical" evidence="5">
    <location>
        <begin position="157"/>
        <end position="180"/>
    </location>
</feature>
<dbReference type="Gene3D" id="1.20.1250.20">
    <property type="entry name" value="MFS general substrate transporter like domains"/>
    <property type="match status" value="2"/>
</dbReference>
<dbReference type="Proteomes" id="UP000559256">
    <property type="component" value="Unassembled WGS sequence"/>
</dbReference>